<evidence type="ECO:0000313" key="6">
    <source>
        <dbReference type="EMBL" id="SMA50600.1"/>
    </source>
</evidence>
<dbReference type="PROSITE" id="PS50089">
    <property type="entry name" value="ZF_RING_2"/>
    <property type="match status" value="1"/>
</dbReference>
<dbReference type="AlphaFoldDB" id="A0A1X7AR94"/>
<evidence type="ECO:0000256" key="3">
    <source>
        <dbReference type="ARBA" id="ARBA00022833"/>
    </source>
</evidence>
<dbReference type="InterPro" id="IPR001841">
    <property type="entry name" value="Znf_RING"/>
</dbReference>
<feature type="domain" description="TRAF-type" evidence="5">
    <location>
        <begin position="117"/>
        <end position="151"/>
    </location>
</feature>
<dbReference type="PANTHER" id="PTHR10131">
    <property type="entry name" value="TNF RECEPTOR ASSOCIATED FACTOR"/>
    <property type="match status" value="1"/>
</dbReference>
<dbReference type="SUPFAM" id="SSF49599">
    <property type="entry name" value="TRAF domain-like"/>
    <property type="match status" value="1"/>
</dbReference>
<evidence type="ECO:0000259" key="5">
    <source>
        <dbReference type="PROSITE" id="PS50145"/>
    </source>
</evidence>
<gene>
    <name evidence="6" type="ORF">EHSB41UT_04417</name>
</gene>
<keyword evidence="1" id="KW-0479">Metal-binding</keyword>
<dbReference type="Proteomes" id="UP000196573">
    <property type="component" value="Unassembled WGS sequence"/>
</dbReference>
<dbReference type="GO" id="GO:0008270">
    <property type="term" value="F:zinc ion binding"/>
    <property type="evidence" value="ECO:0007669"/>
    <property type="project" value="UniProtKB-KW"/>
</dbReference>
<proteinExistence type="predicted"/>
<evidence type="ECO:0000256" key="2">
    <source>
        <dbReference type="ARBA" id="ARBA00022771"/>
    </source>
</evidence>
<keyword evidence="2" id="KW-0863">Zinc-finger</keyword>
<evidence type="ECO:0000256" key="1">
    <source>
        <dbReference type="ARBA" id="ARBA00022723"/>
    </source>
</evidence>
<reference evidence="6 7" key="1">
    <citation type="submission" date="2017-03" db="EMBL/GenBank/DDBJ databases">
        <authorList>
            <person name="Afonso C.L."/>
            <person name="Miller P.J."/>
            <person name="Scott M.A."/>
            <person name="Spackman E."/>
            <person name="Goraichik I."/>
            <person name="Dimitrov K.M."/>
            <person name="Suarez D.L."/>
            <person name="Swayne D.E."/>
        </authorList>
    </citation>
    <scope>NUCLEOTIDE SEQUENCE [LARGE SCALE GENOMIC DNA]</scope>
    <source>
        <strain evidence="6">SB41UT1</strain>
    </source>
</reference>
<evidence type="ECO:0008006" key="8">
    <source>
        <dbReference type="Google" id="ProtNLM"/>
    </source>
</evidence>
<name>A0A1X7AR94_9GAMM</name>
<evidence type="ECO:0000259" key="4">
    <source>
        <dbReference type="PROSITE" id="PS50089"/>
    </source>
</evidence>
<dbReference type="PANTHER" id="PTHR10131:SF94">
    <property type="entry name" value="TNF RECEPTOR-ASSOCIATED FACTOR 4"/>
    <property type="match status" value="1"/>
</dbReference>
<keyword evidence="7" id="KW-1185">Reference proteome</keyword>
<organism evidence="6 7">
    <name type="scientific">Parendozoicomonas haliclonae</name>
    <dbReference type="NCBI Taxonomy" id="1960125"/>
    <lineage>
        <taxon>Bacteria</taxon>
        <taxon>Pseudomonadati</taxon>
        <taxon>Pseudomonadota</taxon>
        <taxon>Gammaproteobacteria</taxon>
        <taxon>Oceanospirillales</taxon>
        <taxon>Endozoicomonadaceae</taxon>
        <taxon>Parendozoicomonas</taxon>
    </lineage>
</organism>
<dbReference type="InterPro" id="IPR001293">
    <property type="entry name" value="Znf_TRAF"/>
</dbReference>
<dbReference type="EMBL" id="FWPT01000014">
    <property type="protein sequence ID" value="SMA50600.1"/>
    <property type="molecule type" value="Genomic_DNA"/>
</dbReference>
<protein>
    <recommendedName>
        <fullName evidence="8">RING-type domain-containing protein</fullName>
    </recommendedName>
</protein>
<dbReference type="PROSITE" id="PS50145">
    <property type="entry name" value="ZF_TRAF"/>
    <property type="match status" value="1"/>
</dbReference>
<dbReference type="SUPFAM" id="SSF57850">
    <property type="entry name" value="RING/U-box"/>
    <property type="match status" value="1"/>
</dbReference>
<dbReference type="InterPro" id="IPR013083">
    <property type="entry name" value="Znf_RING/FYVE/PHD"/>
</dbReference>
<sequence length="352" mass="40301">MATPIPQSEVLFYTCRGRDFELDPTSTKADYSDYGCGICHLFMGKPVKVCKNSHRYCLDCIHQWQTQPNQTALCPTCKVPLNKDISIIDAQFTAGLKFFCPNSCQDSSLPMTDIDQHLETCPEEVVDCPGECGTTPLKRKHLVEHVKHCNKHFQCECGESFPDIPEVKLQLRYKAHIYENPAKHMQLRSMQYLLQALSLAPTTTPESGFQTPYLKTDPTKEQTILGEAFAATTSRYLFQSKDNPREFIMKCPYNRGMIESGSIPMLIDQNGNKLARHFNLKVQMQHTNKWTLELGTEGELLSQPPSVTVYHQEDHKPVTFIRWAWQFTYYYAEVYWGLQPDADGNILVRLSL</sequence>
<dbReference type="Gene3D" id="3.30.40.10">
    <property type="entry name" value="Zinc/RING finger domain, C3HC4 (zinc finger)"/>
    <property type="match status" value="2"/>
</dbReference>
<feature type="domain" description="RING-type" evidence="4">
    <location>
        <begin position="36"/>
        <end position="78"/>
    </location>
</feature>
<accession>A0A1X7AR94</accession>
<keyword evidence="3" id="KW-0862">Zinc</keyword>
<evidence type="ECO:0000313" key="7">
    <source>
        <dbReference type="Proteomes" id="UP000196573"/>
    </source>
</evidence>